<accession>A0ACA8Z810</accession>
<gene>
    <name evidence="1" type="ORF">FAVT5_1000</name>
</gene>
<sequence>MEKNRPCDPSAVQALIDREGTREQRLRWLEHVIQCPDCRQQLREAIDLTRFVENRLGFLEAPLPLATESGGKSQTPSLDIDEAWKRFQKRVQDEPAGIVGMAVADRPSRVPGPSAQVQTVVTEPMIMTQAFSQEPPVETDPSRWRAAKKRRKWIGAAVSAAAVAVLVVGAQAPWAGKAWAAMLQTFRIEHLVALQPNDFTQLQNALEQAGVTHIDLKQYGQLDRKGGGTYQDVSFAEAQKLAGYPLKALPGTSPSDQVHVQGAQDITLRPHVATINELIHRLGGKSSLPAELEGQAIVIHFPAVVSQSLKPGQGTIFFTQIQSPRIDIPQGVNMEEVRQVLLDLPILPQDMRQRLSQSEDWKNTLFVPSGPGSAENTTVNGHEAVLVRDTIGKVRSILWYNNGVLYNLGGTAADFPTDASLIQMAEAIDR</sequence>
<protein>
    <submittedName>
        <fullName evidence="1">Uncharacterized protein</fullName>
    </submittedName>
</protein>
<organism evidence="1 2">
    <name type="scientific">Kyrpidia spormannii</name>
    <dbReference type="NCBI Taxonomy" id="2055160"/>
    <lineage>
        <taxon>Bacteria</taxon>
        <taxon>Bacillati</taxon>
        <taxon>Bacillota</taxon>
        <taxon>Bacilli</taxon>
        <taxon>Bacillales</taxon>
        <taxon>Alicyclobacillaceae</taxon>
        <taxon>Kyrpidia</taxon>
    </lineage>
</organism>
<dbReference type="EMBL" id="LR792684">
    <property type="protein sequence ID" value="CAB3390698.1"/>
    <property type="molecule type" value="Genomic_DNA"/>
</dbReference>
<name>A0ACA8Z810_9BACL</name>
<evidence type="ECO:0000313" key="1">
    <source>
        <dbReference type="EMBL" id="CAB3390698.1"/>
    </source>
</evidence>
<dbReference type="Proteomes" id="UP000501793">
    <property type="component" value="Chromosome"/>
</dbReference>
<reference evidence="1" key="1">
    <citation type="submission" date="2020-04" db="EMBL/GenBank/DDBJ databases">
        <authorList>
            <person name="Hogendoorn C."/>
        </authorList>
    </citation>
    <scope>NUCLEOTIDE SEQUENCE</scope>
    <source>
        <strain evidence="1">FAVT5</strain>
    </source>
</reference>
<evidence type="ECO:0000313" key="2">
    <source>
        <dbReference type="Proteomes" id="UP000501793"/>
    </source>
</evidence>
<proteinExistence type="predicted"/>
<keyword evidence="2" id="KW-1185">Reference proteome</keyword>